<evidence type="ECO:0000313" key="1">
    <source>
        <dbReference type="EMBL" id="EAQ33208.1"/>
    </source>
</evidence>
<comment type="caution">
    <text evidence="1">The sequence shown here is derived from an EMBL/GenBank/DDBJ whole genome shotgun (WGS) entry which is preliminary data.</text>
</comment>
<organism evidence="1 2">
    <name type="scientific">Idiomarina baltica OS145</name>
    <dbReference type="NCBI Taxonomy" id="314276"/>
    <lineage>
        <taxon>Bacteria</taxon>
        <taxon>Pseudomonadati</taxon>
        <taxon>Pseudomonadota</taxon>
        <taxon>Gammaproteobacteria</taxon>
        <taxon>Alteromonadales</taxon>
        <taxon>Idiomarinaceae</taxon>
        <taxon>Idiomarina</taxon>
    </lineage>
</organism>
<dbReference type="Proteomes" id="UP000016543">
    <property type="component" value="Unassembled WGS sequence"/>
</dbReference>
<keyword evidence="2" id="KW-1185">Reference proteome</keyword>
<name>A0ABM9WQA8_9GAMM</name>
<reference evidence="1 2" key="1">
    <citation type="submission" date="2006-01" db="EMBL/GenBank/DDBJ databases">
        <authorList>
            <person name="Brettar I."/>
            <person name="Hofle M."/>
            <person name="Ferriera S."/>
            <person name="Johnson J."/>
            <person name="Kravitz S."/>
            <person name="Halpern A."/>
            <person name="Remington K."/>
            <person name="Beeson K."/>
            <person name="Tran B."/>
            <person name="Rogers Y.-H."/>
            <person name="Friedman R."/>
            <person name="Venter J.C."/>
        </authorList>
    </citation>
    <scope>NUCLEOTIDE SEQUENCE [LARGE SCALE GENOMIC DNA]</scope>
    <source>
        <strain evidence="1 2">OS145</strain>
    </source>
</reference>
<evidence type="ECO:0000313" key="2">
    <source>
        <dbReference type="Proteomes" id="UP000016543"/>
    </source>
</evidence>
<protein>
    <submittedName>
        <fullName evidence="1">Uncharacterized protein</fullName>
    </submittedName>
</protein>
<sequence>MITTKTDRQIDQLFISPTGQETFTILPWRRS</sequence>
<accession>A0ABM9WQA8</accession>
<gene>
    <name evidence="1" type="ORF">OS145_02530</name>
</gene>
<proteinExistence type="predicted"/>
<dbReference type="EMBL" id="AAMX01000001">
    <property type="protein sequence ID" value="EAQ33208.1"/>
    <property type="molecule type" value="Genomic_DNA"/>
</dbReference>